<comment type="caution">
    <text evidence="1">The sequence shown here is derived from an EMBL/GenBank/DDBJ whole genome shotgun (WGS) entry which is preliminary data.</text>
</comment>
<dbReference type="Proteomes" id="UP000176787">
    <property type="component" value="Unassembled WGS sequence"/>
</dbReference>
<dbReference type="AlphaFoldDB" id="A0A1G2F352"/>
<dbReference type="Pfam" id="PF08843">
    <property type="entry name" value="AbiEii"/>
    <property type="match status" value="1"/>
</dbReference>
<dbReference type="InterPro" id="IPR014942">
    <property type="entry name" value="AbiEii"/>
</dbReference>
<proteinExistence type="predicted"/>
<name>A0A1G2F352_9BACT</name>
<gene>
    <name evidence="1" type="ORF">A3H02_02635</name>
</gene>
<evidence type="ECO:0008006" key="3">
    <source>
        <dbReference type="Google" id="ProtNLM"/>
    </source>
</evidence>
<dbReference type="Gene3D" id="3.10.450.620">
    <property type="entry name" value="JHP933, nucleotidyltransferase-like core domain"/>
    <property type="match status" value="1"/>
</dbReference>
<accession>A0A1G2F352</accession>
<dbReference type="EMBL" id="MHMS01000017">
    <property type="protein sequence ID" value="OGZ31981.1"/>
    <property type="molecule type" value="Genomic_DNA"/>
</dbReference>
<dbReference type="STRING" id="1801726.A3H02_02635"/>
<sequence>MKNDILTKNQIAVLERVGGNKLLTKNFYLTGGTALTAFYLRHRYSEDLDFFSEKEFDVSGINIFFNQLKADLGIKKIDFQQSYNRNLFFFHFTDEILKTEFTFFPFPRIETGLKEYGIEVDSALDIAANKLFTIYQRIQARDYIDLYFLCREKNFAISDLIKKAKIKFDWHIDPIQLGTQFVKVVDAKDYPRIIKKMSDKEWHNFFIKEARKLKQEIID</sequence>
<protein>
    <recommendedName>
        <fullName evidence="3">Nucleotidyl transferase AbiEii/AbiGii toxin family protein</fullName>
    </recommendedName>
</protein>
<evidence type="ECO:0000313" key="1">
    <source>
        <dbReference type="EMBL" id="OGZ31981.1"/>
    </source>
</evidence>
<organism evidence="1 2">
    <name type="scientific">Candidatus Niyogibacteria bacterium RIFCSPLOWO2_12_FULL_41_13</name>
    <dbReference type="NCBI Taxonomy" id="1801726"/>
    <lineage>
        <taxon>Bacteria</taxon>
        <taxon>Candidatus Niyogiibacteriota</taxon>
    </lineage>
</organism>
<evidence type="ECO:0000313" key="2">
    <source>
        <dbReference type="Proteomes" id="UP000176787"/>
    </source>
</evidence>
<reference evidence="1 2" key="1">
    <citation type="journal article" date="2016" name="Nat. Commun.">
        <title>Thousands of microbial genomes shed light on interconnected biogeochemical processes in an aquifer system.</title>
        <authorList>
            <person name="Anantharaman K."/>
            <person name="Brown C.T."/>
            <person name="Hug L.A."/>
            <person name="Sharon I."/>
            <person name="Castelle C.J."/>
            <person name="Probst A.J."/>
            <person name="Thomas B.C."/>
            <person name="Singh A."/>
            <person name="Wilkins M.J."/>
            <person name="Karaoz U."/>
            <person name="Brodie E.L."/>
            <person name="Williams K.H."/>
            <person name="Hubbard S.S."/>
            <person name="Banfield J.F."/>
        </authorList>
    </citation>
    <scope>NUCLEOTIDE SEQUENCE [LARGE SCALE GENOMIC DNA]</scope>
</reference>